<dbReference type="Gene3D" id="3.10.129.10">
    <property type="entry name" value="Hotdog Thioesterase"/>
    <property type="match status" value="1"/>
</dbReference>
<reference evidence="3 4" key="1">
    <citation type="journal article" date="2018" name="Environ. Microbiol.">
        <title>Genomes of ubiquitous marine and hypersaline Hydrogenovibrio, Thiomicrorhabdus and Thiomicrospira spp. encode a diversity of mechanisms to sustain chemolithoautotrophy in heterogeneous environments.</title>
        <authorList>
            <person name="Scott K.M."/>
            <person name="Williams J."/>
            <person name="Porter C.M.B."/>
            <person name="Russel S."/>
            <person name="Harmer T.L."/>
            <person name="Paul J.H."/>
            <person name="Antonen K.M."/>
            <person name="Bridges M.K."/>
            <person name="Camper G.J."/>
            <person name="Campla C.K."/>
            <person name="Casella L.G."/>
            <person name="Chase E."/>
            <person name="Conrad J.W."/>
            <person name="Cruz M.C."/>
            <person name="Dunlap D.S."/>
            <person name="Duran L."/>
            <person name="Fahsbender E.M."/>
            <person name="Goldsmith D.B."/>
            <person name="Keeley R.F."/>
            <person name="Kondoff M.R."/>
            <person name="Kussy B.I."/>
            <person name="Lane M.K."/>
            <person name="Lawler S."/>
            <person name="Leigh B.A."/>
            <person name="Lewis C."/>
            <person name="Lostal L.M."/>
            <person name="Marking D."/>
            <person name="Mancera P.A."/>
            <person name="McClenthan E.C."/>
            <person name="McIntyre E.A."/>
            <person name="Mine J.A."/>
            <person name="Modi S."/>
            <person name="Moore B.D."/>
            <person name="Morgan W.A."/>
            <person name="Nelson K.M."/>
            <person name="Nguyen K.N."/>
            <person name="Ogburn N."/>
            <person name="Parrino D.G."/>
            <person name="Pedapudi A.D."/>
            <person name="Pelham R.P."/>
            <person name="Preece A.M."/>
            <person name="Rampersad E.A."/>
            <person name="Richardson J.C."/>
            <person name="Rodgers C.M."/>
            <person name="Schaffer B.L."/>
            <person name="Sheridan N.E."/>
            <person name="Solone M.R."/>
            <person name="Staley Z.R."/>
            <person name="Tabuchi M."/>
            <person name="Waide R.J."/>
            <person name="Wanjugi P.W."/>
            <person name="Young S."/>
            <person name="Clum A."/>
            <person name="Daum C."/>
            <person name="Huntemann M."/>
            <person name="Ivanova N."/>
            <person name="Kyrpides N."/>
            <person name="Mikhailova N."/>
            <person name="Palaniappan K."/>
            <person name="Pillay M."/>
            <person name="Reddy T.B.K."/>
            <person name="Shapiro N."/>
            <person name="Stamatis D."/>
            <person name="Varghese N."/>
            <person name="Woyke T."/>
            <person name="Boden R."/>
            <person name="Freyermuth S.K."/>
            <person name="Kerfeld C.A."/>
        </authorList>
    </citation>
    <scope>NUCLEOTIDE SEQUENCE [LARGE SCALE GENOMIC DNA]</scope>
    <source>
        <strain evidence="3 4">JR-2</strain>
    </source>
</reference>
<dbReference type="Proteomes" id="UP000285478">
    <property type="component" value="Chromosome"/>
</dbReference>
<keyword evidence="4" id="KW-1185">Reference proteome</keyword>
<dbReference type="RefSeq" id="WP_128385075.1">
    <property type="nucleotide sequence ID" value="NZ_CP035033.1"/>
</dbReference>
<name>A0A410H410_9GAMM</name>
<keyword evidence="2" id="KW-0378">Hydrolase</keyword>
<dbReference type="SUPFAM" id="SSF54637">
    <property type="entry name" value="Thioesterase/thiol ester dehydrase-isomerase"/>
    <property type="match status" value="1"/>
</dbReference>
<evidence type="ECO:0000256" key="1">
    <source>
        <dbReference type="ARBA" id="ARBA00005953"/>
    </source>
</evidence>
<organism evidence="3 4">
    <name type="scientific">Hydrogenovibrio thermophilus</name>
    <dbReference type="NCBI Taxonomy" id="265883"/>
    <lineage>
        <taxon>Bacteria</taxon>
        <taxon>Pseudomonadati</taxon>
        <taxon>Pseudomonadota</taxon>
        <taxon>Gammaproteobacteria</taxon>
        <taxon>Thiotrichales</taxon>
        <taxon>Piscirickettsiaceae</taxon>
        <taxon>Hydrogenovibrio</taxon>
    </lineage>
</organism>
<dbReference type="Pfam" id="PF13279">
    <property type="entry name" value="4HBT_2"/>
    <property type="match status" value="1"/>
</dbReference>
<sequence>MNASLKWRHPKPFIENHTVTEDEIDFLDHVNNKVYLNWMEHISWQHSLAVGIDESVQRQVGKIMVVRQHELNYRSACHLGDELLIGTWVGEQIGCCQRRRYYQVFRLADGKEVFFGHTQWACMNLKTHQACKIPPEFITPYETTQ</sequence>
<gene>
    <name evidence="3" type="ORF">EPV75_08275</name>
</gene>
<dbReference type="GO" id="GO:0047617">
    <property type="term" value="F:fatty acyl-CoA hydrolase activity"/>
    <property type="evidence" value="ECO:0007669"/>
    <property type="project" value="TreeGrafter"/>
</dbReference>
<evidence type="ECO:0000256" key="2">
    <source>
        <dbReference type="ARBA" id="ARBA00022801"/>
    </source>
</evidence>
<dbReference type="PANTHER" id="PTHR31793">
    <property type="entry name" value="4-HYDROXYBENZOYL-COA THIOESTERASE FAMILY MEMBER"/>
    <property type="match status" value="1"/>
</dbReference>
<dbReference type="AlphaFoldDB" id="A0A410H410"/>
<dbReference type="InterPro" id="IPR050563">
    <property type="entry name" value="4-hydroxybenzoyl-CoA_TE"/>
</dbReference>
<evidence type="ECO:0000313" key="4">
    <source>
        <dbReference type="Proteomes" id="UP000285478"/>
    </source>
</evidence>
<dbReference type="InterPro" id="IPR029069">
    <property type="entry name" value="HotDog_dom_sf"/>
</dbReference>
<accession>A0A410H410</accession>
<dbReference type="PANTHER" id="PTHR31793:SF27">
    <property type="entry name" value="NOVEL THIOESTERASE SUPERFAMILY DOMAIN AND SAPOSIN A-TYPE DOMAIN CONTAINING PROTEIN (0610012H03RIK)"/>
    <property type="match status" value="1"/>
</dbReference>
<comment type="similarity">
    <text evidence="1">Belongs to the 4-hydroxybenzoyl-CoA thioesterase family.</text>
</comment>
<protein>
    <submittedName>
        <fullName evidence="3">Acyl-CoA thioesterase</fullName>
    </submittedName>
</protein>
<dbReference type="KEGG" id="htr:EPV75_08275"/>
<dbReference type="EMBL" id="CP035033">
    <property type="protein sequence ID" value="QAB15663.1"/>
    <property type="molecule type" value="Genomic_DNA"/>
</dbReference>
<evidence type="ECO:0000313" key="3">
    <source>
        <dbReference type="EMBL" id="QAB15663.1"/>
    </source>
</evidence>
<proteinExistence type="inferred from homology"/>
<dbReference type="CDD" id="cd00586">
    <property type="entry name" value="4HBT"/>
    <property type="match status" value="1"/>
</dbReference>